<dbReference type="InterPro" id="IPR017850">
    <property type="entry name" value="Alkaline_phosphatase_core_sf"/>
</dbReference>
<sequence>MMDQARPDAMGVTGNSVAETPHMDRIANEGARFLNAFSSTPMCTPARQAILTGRSPWRHGMRVYMSEVAPRKYTTWLELPSTLAQNGYYTASIGKNHFGYNSTTMEWFTHGFNEIYPYEGDLAEDKMSSKFEIFDSYNAWFNETCGTCDPLETQPFEQENGWWGSTYVYNESWHPTAWTGDKALTWLDWWDSETRDQPFFLKVSFLRPHSPYDPPARVLDVIARKAGVDFDQIPKAQYASTACEDDDTWYKDNNPSKDCPWVAKDSKSRCKSSEVSEDGTYSYDACAESCGTCSTTGHEWDERYQGPHDDVCNISVADTYCGDPGMTRVQLTRALYYASLSFVDEQMGKIMKRVSDYGWLDSTLVILFADHGDSLGDHHLWRKGFPTQQVATVPMYIRWPESMDSSIEVERGDTISSIVELRDVFPTIADFANITIPTEGDNRLDGMSMMKLLQDKNVEWRTSIDLELATCNFNYTMNWNAMTDGVIKYIYYLYDGSEQLFNISNDPYELSDLSTDEEYYEYLDYWRGELVEKFIAEDRGDWWVKNGTLMKWNPSNDVGGTMCWMSDYLNAYPCWKDPVTTKACSTA</sequence>
<keyword evidence="2" id="KW-0479">Metal-binding</keyword>
<evidence type="ECO:0000259" key="6">
    <source>
        <dbReference type="Pfam" id="PF00884"/>
    </source>
</evidence>
<dbReference type="PANTHER" id="PTHR42693:SF53">
    <property type="entry name" value="ENDO-4-O-SULFATASE"/>
    <property type="match status" value="1"/>
</dbReference>
<dbReference type="Gene3D" id="3.40.720.10">
    <property type="entry name" value="Alkaline Phosphatase, subunit A"/>
    <property type="match status" value="2"/>
</dbReference>
<evidence type="ECO:0000256" key="1">
    <source>
        <dbReference type="ARBA" id="ARBA00008779"/>
    </source>
</evidence>
<evidence type="ECO:0000256" key="4">
    <source>
        <dbReference type="ARBA" id="ARBA00022837"/>
    </source>
</evidence>
<evidence type="ECO:0000256" key="5">
    <source>
        <dbReference type="SAM" id="MobiDB-lite"/>
    </source>
</evidence>
<reference evidence="7" key="1">
    <citation type="submission" date="2021-01" db="EMBL/GenBank/DDBJ databases">
        <authorList>
            <person name="Corre E."/>
            <person name="Pelletier E."/>
            <person name="Niang G."/>
            <person name="Scheremetjew M."/>
            <person name="Finn R."/>
            <person name="Kale V."/>
            <person name="Holt S."/>
            <person name="Cochrane G."/>
            <person name="Meng A."/>
            <person name="Brown T."/>
            <person name="Cohen L."/>
        </authorList>
    </citation>
    <scope>NUCLEOTIDE SEQUENCE</scope>
    <source>
        <strain evidence="7">CCMP1381</strain>
    </source>
</reference>
<proteinExistence type="inferred from homology"/>
<evidence type="ECO:0000256" key="2">
    <source>
        <dbReference type="ARBA" id="ARBA00022723"/>
    </source>
</evidence>
<feature type="domain" description="Sulfatase N-terminal" evidence="6">
    <location>
        <begin position="1"/>
        <end position="434"/>
    </location>
</feature>
<dbReference type="Pfam" id="PF00884">
    <property type="entry name" value="Sulfatase"/>
    <property type="match status" value="1"/>
</dbReference>
<dbReference type="PANTHER" id="PTHR42693">
    <property type="entry name" value="ARYLSULFATASE FAMILY MEMBER"/>
    <property type="match status" value="1"/>
</dbReference>
<protein>
    <recommendedName>
        <fullName evidence="6">Sulfatase N-terminal domain-containing protein</fullName>
    </recommendedName>
</protein>
<dbReference type="GO" id="GO:0046872">
    <property type="term" value="F:metal ion binding"/>
    <property type="evidence" value="ECO:0007669"/>
    <property type="project" value="UniProtKB-KW"/>
</dbReference>
<name>A0A7S2H051_9STRA</name>
<dbReference type="GO" id="GO:0004065">
    <property type="term" value="F:arylsulfatase activity"/>
    <property type="evidence" value="ECO:0007669"/>
    <property type="project" value="TreeGrafter"/>
</dbReference>
<dbReference type="InterPro" id="IPR000917">
    <property type="entry name" value="Sulfatase_N"/>
</dbReference>
<dbReference type="InterPro" id="IPR024607">
    <property type="entry name" value="Sulfatase_CS"/>
</dbReference>
<keyword evidence="4" id="KW-0106">Calcium</keyword>
<feature type="region of interest" description="Disordered" evidence="5">
    <location>
        <begin position="1"/>
        <end position="21"/>
    </location>
</feature>
<dbReference type="AlphaFoldDB" id="A0A7S2H051"/>
<keyword evidence="3" id="KW-0378">Hydrolase</keyword>
<dbReference type="InterPro" id="IPR050738">
    <property type="entry name" value="Sulfatase"/>
</dbReference>
<evidence type="ECO:0000313" key="7">
    <source>
        <dbReference type="EMBL" id="CAD9476655.1"/>
    </source>
</evidence>
<evidence type="ECO:0000256" key="3">
    <source>
        <dbReference type="ARBA" id="ARBA00022801"/>
    </source>
</evidence>
<dbReference type="SUPFAM" id="SSF53649">
    <property type="entry name" value="Alkaline phosphatase-like"/>
    <property type="match status" value="1"/>
</dbReference>
<accession>A0A7S2H051</accession>
<organism evidence="7">
    <name type="scientific">Octactis speculum</name>
    <dbReference type="NCBI Taxonomy" id="3111310"/>
    <lineage>
        <taxon>Eukaryota</taxon>
        <taxon>Sar</taxon>
        <taxon>Stramenopiles</taxon>
        <taxon>Ochrophyta</taxon>
        <taxon>Dictyochophyceae</taxon>
        <taxon>Dictyochales</taxon>
        <taxon>Dictyochaceae</taxon>
        <taxon>Octactis</taxon>
    </lineage>
</organism>
<dbReference type="EMBL" id="HBGS01055515">
    <property type="protein sequence ID" value="CAD9476655.1"/>
    <property type="molecule type" value="Transcribed_RNA"/>
</dbReference>
<dbReference type="PROSITE" id="PS00523">
    <property type="entry name" value="SULFATASE_1"/>
    <property type="match status" value="1"/>
</dbReference>
<gene>
    <name evidence="7" type="ORF">DSPE1174_LOCUS28797</name>
</gene>
<comment type="similarity">
    <text evidence="1">Belongs to the sulfatase family.</text>
</comment>